<name>A0A5J5D0K6_9PERO</name>
<keyword evidence="2" id="KW-1185">Reference proteome</keyword>
<reference evidence="1 2" key="1">
    <citation type="submission" date="2019-08" db="EMBL/GenBank/DDBJ databases">
        <title>A chromosome-level genome assembly, high-density linkage maps, and genome scans reveal the genomic architecture of hybrid incompatibilities underlying speciation via character displacement in darters (Percidae: Etheostominae).</title>
        <authorList>
            <person name="Moran R.L."/>
            <person name="Catchen J.M."/>
            <person name="Fuller R.C."/>
        </authorList>
    </citation>
    <scope>NUCLEOTIDE SEQUENCE [LARGE SCALE GENOMIC DNA]</scope>
    <source>
        <strain evidence="1">EspeVRDwgs_2016</strain>
        <tissue evidence="1">Muscle</tissue>
    </source>
</reference>
<dbReference type="EMBL" id="VOFY01000015">
    <property type="protein sequence ID" value="KAA8585141.1"/>
    <property type="molecule type" value="Genomic_DNA"/>
</dbReference>
<organism evidence="1 2">
    <name type="scientific">Etheostoma spectabile</name>
    <name type="common">orangethroat darter</name>
    <dbReference type="NCBI Taxonomy" id="54343"/>
    <lineage>
        <taxon>Eukaryota</taxon>
        <taxon>Metazoa</taxon>
        <taxon>Chordata</taxon>
        <taxon>Craniata</taxon>
        <taxon>Vertebrata</taxon>
        <taxon>Euteleostomi</taxon>
        <taxon>Actinopterygii</taxon>
        <taxon>Neopterygii</taxon>
        <taxon>Teleostei</taxon>
        <taxon>Neoteleostei</taxon>
        <taxon>Acanthomorphata</taxon>
        <taxon>Eupercaria</taxon>
        <taxon>Perciformes</taxon>
        <taxon>Percoidei</taxon>
        <taxon>Percidae</taxon>
        <taxon>Etheostomatinae</taxon>
        <taxon>Etheostoma</taxon>
    </lineage>
</organism>
<dbReference type="Proteomes" id="UP000327493">
    <property type="component" value="Chromosome 15"/>
</dbReference>
<accession>A0A5J5D0K6</accession>
<dbReference type="AlphaFoldDB" id="A0A5J5D0K6"/>
<proteinExistence type="predicted"/>
<evidence type="ECO:0000313" key="2">
    <source>
        <dbReference type="Proteomes" id="UP000327493"/>
    </source>
</evidence>
<sequence>MSEVEVLVCQCAAFLQSSFHSCLEPESPFAMPSASLASLPSAGFTGPLSVFTGPPSVFTCRSGAEGHSSPYHTNSPVDALRITTKDVENDEGQDLQSSPSVLHRAPGQQLSEYTRLCVFILEKRMSMKDSLLPPSTCFHTQQAEEAPFHAHRVTATYEERESKEAVECVGFPSCVLPAVSFHYRRVRFNNLLDIFLQEQTNRATHTGMPAWEARLAWQAVSVHQSGRPFMRLHESAGNNDKLLIIRNQADLLPNPTP</sequence>
<comment type="caution">
    <text evidence="1">The sequence shown here is derived from an EMBL/GenBank/DDBJ whole genome shotgun (WGS) entry which is preliminary data.</text>
</comment>
<protein>
    <submittedName>
        <fullName evidence="1">Uncharacterized protein</fullName>
    </submittedName>
</protein>
<gene>
    <name evidence="1" type="ORF">FQN60_003835</name>
</gene>
<evidence type="ECO:0000313" key="1">
    <source>
        <dbReference type="EMBL" id="KAA8585141.1"/>
    </source>
</evidence>